<dbReference type="EMBL" id="FPAJ01000002">
    <property type="protein sequence ID" value="SFS68940.1"/>
    <property type="molecule type" value="Genomic_DNA"/>
</dbReference>
<dbReference type="STRING" id="394264.SAMN04488040_1596"/>
<keyword evidence="2" id="KW-1185">Reference proteome</keyword>
<accession>A0A1I6RWH7</accession>
<evidence type="ECO:0000313" key="2">
    <source>
        <dbReference type="Proteomes" id="UP000199239"/>
    </source>
</evidence>
<name>A0A1I6RWH7_9RHOB</name>
<sequence length="41" mass="4458">MCTFVKTELRNFSQVIAVVCLWKGLQGDGACDIDIGPPSMN</sequence>
<dbReference type="AlphaFoldDB" id="A0A1I6RWH7"/>
<gene>
    <name evidence="1" type="ORF">SAMN04488040_1596</name>
</gene>
<organism evidence="1 2">
    <name type="scientific">Sulfitobacter marinus</name>
    <dbReference type="NCBI Taxonomy" id="394264"/>
    <lineage>
        <taxon>Bacteria</taxon>
        <taxon>Pseudomonadati</taxon>
        <taxon>Pseudomonadota</taxon>
        <taxon>Alphaproteobacteria</taxon>
        <taxon>Rhodobacterales</taxon>
        <taxon>Roseobacteraceae</taxon>
        <taxon>Sulfitobacter</taxon>
    </lineage>
</organism>
<reference evidence="2" key="1">
    <citation type="submission" date="2016-10" db="EMBL/GenBank/DDBJ databases">
        <authorList>
            <person name="Varghese N."/>
            <person name="Submissions S."/>
        </authorList>
    </citation>
    <scope>NUCLEOTIDE SEQUENCE [LARGE SCALE GENOMIC DNA]</scope>
    <source>
        <strain evidence="2">DSM 23422</strain>
    </source>
</reference>
<proteinExistence type="predicted"/>
<evidence type="ECO:0000313" key="1">
    <source>
        <dbReference type="EMBL" id="SFS68940.1"/>
    </source>
</evidence>
<dbReference type="Proteomes" id="UP000199239">
    <property type="component" value="Unassembled WGS sequence"/>
</dbReference>
<protein>
    <submittedName>
        <fullName evidence="1">Uncharacterized protein</fullName>
    </submittedName>
</protein>